<feature type="transmembrane region" description="Helical" evidence="1">
    <location>
        <begin position="20"/>
        <end position="39"/>
    </location>
</feature>
<gene>
    <name evidence="2" type="ORF">TS85_11360</name>
</gene>
<dbReference type="InterPro" id="IPR057700">
    <property type="entry name" value="DUF7940"/>
</dbReference>
<proteinExistence type="predicted"/>
<dbReference type="AlphaFoldDB" id="A0A7U4J8N2"/>
<accession>A0A7U4J8N2</accession>
<reference evidence="2 3" key="1">
    <citation type="journal article" date="2015" name="Int. J. Syst. Evol. Microbiol.">
        <title>Sphingomonas hengshuiensis sp. nov., isolated from lake wetland.</title>
        <authorList>
            <person name="Wei S."/>
            <person name="Wang T."/>
            <person name="Liu H."/>
            <person name="Zhang C."/>
            <person name="Guo J."/>
            <person name="Wang Q."/>
            <person name="Liang K."/>
            <person name="Zhang Z."/>
        </authorList>
    </citation>
    <scope>NUCLEOTIDE SEQUENCE [LARGE SCALE GENOMIC DNA]</scope>
    <source>
        <strain evidence="2 3">WHSC-8</strain>
    </source>
</reference>
<evidence type="ECO:0000313" key="2">
    <source>
        <dbReference type="EMBL" id="AJP72259.1"/>
    </source>
</evidence>
<evidence type="ECO:0000313" key="3">
    <source>
        <dbReference type="Proteomes" id="UP000032300"/>
    </source>
</evidence>
<dbReference type="RefSeq" id="WP_044332249.1">
    <property type="nucleotide sequence ID" value="NZ_CP010836.1"/>
</dbReference>
<keyword evidence="3" id="KW-1185">Reference proteome</keyword>
<keyword evidence="1" id="KW-0472">Membrane</keyword>
<dbReference type="Proteomes" id="UP000032300">
    <property type="component" value="Chromosome"/>
</dbReference>
<protein>
    <submittedName>
        <fullName evidence="2">Uncharacterized protein</fullName>
    </submittedName>
</protein>
<evidence type="ECO:0000256" key="1">
    <source>
        <dbReference type="SAM" id="Phobius"/>
    </source>
</evidence>
<feature type="transmembrane region" description="Helical" evidence="1">
    <location>
        <begin position="59"/>
        <end position="78"/>
    </location>
</feature>
<dbReference type="OrthoDB" id="7585869at2"/>
<dbReference type="EMBL" id="CP010836">
    <property type="protein sequence ID" value="AJP72259.1"/>
    <property type="molecule type" value="Genomic_DNA"/>
</dbReference>
<organism evidence="2 3">
    <name type="scientific">Sphingomonas hengshuiensis</name>
    <dbReference type="NCBI Taxonomy" id="1609977"/>
    <lineage>
        <taxon>Bacteria</taxon>
        <taxon>Pseudomonadati</taxon>
        <taxon>Pseudomonadota</taxon>
        <taxon>Alphaproteobacteria</taxon>
        <taxon>Sphingomonadales</taxon>
        <taxon>Sphingomonadaceae</taxon>
        <taxon>Sphingomonas</taxon>
    </lineage>
</organism>
<name>A0A7U4J8N2_9SPHN</name>
<reference evidence="2 3" key="2">
    <citation type="submission" date="2015-02" db="EMBL/GenBank/DDBJ databases">
        <title>The complete genome of Sphingomonas hengshuiensis sp. WHSC-8 isolated from soil of Hengshui Lake.</title>
        <authorList>
            <person name="Wei S."/>
            <person name="Guo J."/>
            <person name="Su C."/>
            <person name="Wu R."/>
            <person name="Zhang Z."/>
            <person name="Liang K."/>
            <person name="Li H."/>
            <person name="Wang T."/>
            <person name="Liu H."/>
            <person name="Zhang C."/>
            <person name="Li Z."/>
            <person name="Wang Q."/>
            <person name="Meng J."/>
        </authorList>
    </citation>
    <scope>NUCLEOTIDE SEQUENCE [LARGE SCALE GENOMIC DNA]</scope>
    <source>
        <strain evidence="2 3">WHSC-8</strain>
    </source>
</reference>
<dbReference type="KEGG" id="sphi:TS85_11360"/>
<sequence length="85" mass="9546">MRALLERLTARLVDNWRLAWKFWSVRIAALLGVVATYLLAAPDTLVQVIAALPPELRGWVPPLLGPALTVAIVLVRLWKQGERHD</sequence>
<dbReference type="Pfam" id="PF25612">
    <property type="entry name" value="DUF7940"/>
    <property type="match status" value="1"/>
</dbReference>
<keyword evidence="1" id="KW-1133">Transmembrane helix</keyword>
<keyword evidence="1" id="KW-0812">Transmembrane</keyword>